<name>A0A2I2L3I2_9VIRU</name>
<gene>
    <name evidence="1" type="ORF">ORPV_201</name>
</gene>
<reference evidence="1" key="1">
    <citation type="submission" date="2017-08" db="EMBL/GenBank/DDBJ databases">
        <authorList>
            <consortium name="Urmite Genomes"/>
        </authorList>
    </citation>
    <scope>NUCLEOTIDE SEQUENCE [LARGE SCALE GENOMIC DNA]</scope>
    <source>
        <strain evidence="1">IHUMI-LCC2</strain>
    </source>
</reference>
<sequence length="437" mass="51087">MYTIAFRGDISLPLLYSYDRAKWYKPNGEIYKTMQINDRNMVPGRNYNKEATPDQTYTLVRIQEGEGAILICQNGNVELLIQNGDVEESIIGLGYMKDFQMPCPIPIGIKDNVMIFIEPKVIYNDGLIEYPFFSEENNVLISDEVDYESIKDGNINLVRDNKYNDDIPRYKIGEKNLYMDCDDDEIDYFKKVRMTCMPINGNTLFSKFPGSKKFIINGIYGHLVVVYDDYIEVHQLKYYSGYSYVGIGHYELGDTLIEWDEYYNRRLLETSYNDIDEDVGTDVEDLQEIIRENKLDRNMLMELADRYNVSYISLLLYIWFNFDNILVEKISRWHGTDSNDYIKTYNKKGEFVKEELSSLLRGSSWRYEGYDIYDIEDDNRNGKSEIIINKDESTYIIESDDSFEPRITIAGAIKEGDNMYSITELPYPISSVSVREI</sequence>
<keyword evidence="2" id="KW-1185">Reference proteome</keyword>
<evidence type="ECO:0000313" key="1">
    <source>
        <dbReference type="EMBL" id="SNW62105.1"/>
    </source>
</evidence>
<dbReference type="GeneID" id="35381964"/>
<dbReference type="EMBL" id="LT906555">
    <property type="protein sequence ID" value="SNW62105.1"/>
    <property type="molecule type" value="Genomic_DNA"/>
</dbReference>
<dbReference type="KEGG" id="vg:35381964"/>
<protein>
    <submittedName>
        <fullName evidence="1">Uncharacterized protein</fullName>
    </submittedName>
</protein>
<evidence type="ECO:0000313" key="2">
    <source>
        <dbReference type="Proteomes" id="UP000236316"/>
    </source>
</evidence>
<proteinExistence type="predicted"/>
<dbReference type="Proteomes" id="UP000236316">
    <property type="component" value="Segment"/>
</dbReference>
<dbReference type="RefSeq" id="YP_009448407.1">
    <property type="nucleotide sequence ID" value="NC_036594.1"/>
</dbReference>
<accession>A0A2I2L3I2</accession>
<organism evidence="1">
    <name type="scientific">Orpheovirus IHUMI-LCC2</name>
    <dbReference type="NCBI Taxonomy" id="2023057"/>
    <lineage>
        <taxon>Viruses</taxon>
        <taxon>Varidnaviria</taxon>
        <taxon>Bamfordvirae</taxon>
        <taxon>Nucleocytoviricota</taxon>
        <taxon>Megaviricetes</taxon>
        <taxon>Pimascovirales</taxon>
        <taxon>Ocovirineae</taxon>
        <taxon>Orpheoviridae</taxon>
        <taxon>Alphaorpheovirus</taxon>
        <taxon>Alphaorpheovirus massiliense</taxon>
    </lineage>
</organism>